<evidence type="ECO:0000256" key="2">
    <source>
        <dbReference type="ARBA" id="ARBA00004421"/>
    </source>
</evidence>
<name>A0A9W8RLB0_9HYPO</name>
<feature type="region of interest" description="Disordered" evidence="6">
    <location>
        <begin position="190"/>
        <end position="272"/>
    </location>
</feature>
<feature type="compositionally biased region" description="Polar residues" evidence="6">
    <location>
        <begin position="497"/>
        <end position="506"/>
    </location>
</feature>
<feature type="compositionally biased region" description="Polar residues" evidence="6">
    <location>
        <begin position="363"/>
        <end position="374"/>
    </location>
</feature>
<comment type="function">
    <text evidence="1">Required for peroxisome inheritance.</text>
</comment>
<protein>
    <recommendedName>
        <fullName evidence="4">Inheritance of peroxisomes protein 1</fullName>
    </recommendedName>
</protein>
<dbReference type="Pfam" id="PF12634">
    <property type="entry name" value="Inp1"/>
    <property type="match status" value="1"/>
</dbReference>
<evidence type="ECO:0000256" key="1">
    <source>
        <dbReference type="ARBA" id="ARBA00003594"/>
    </source>
</evidence>
<comment type="subcellular location">
    <subcellularLocation>
        <location evidence="2">Peroxisome membrane</location>
        <topology evidence="2">Peripheral membrane protein</topology>
    </subcellularLocation>
</comment>
<gene>
    <name evidence="7" type="ORF">NW762_012931</name>
</gene>
<feature type="region of interest" description="Disordered" evidence="6">
    <location>
        <begin position="721"/>
        <end position="782"/>
    </location>
</feature>
<feature type="region of interest" description="Disordered" evidence="6">
    <location>
        <begin position="292"/>
        <end position="321"/>
    </location>
</feature>
<evidence type="ECO:0000256" key="4">
    <source>
        <dbReference type="ARBA" id="ARBA00021397"/>
    </source>
</evidence>
<proteinExistence type="inferred from homology"/>
<sequence>MDDPVDDSPPNRAPRRVATAPIPPRPSSTQGDTPDADSELVETLYSHPNAKIVSFTATGRAFHRNGLPKDDEPGTLSWSSQLERTIAVGSFRIYRAPRSVAFLSSGSALQPILPKSQCWCIDEINSKFVLQIRRPNYWRIELPVDDPEDQRRAEELREVFDKILQFEKTECPFKRSFTVELPDQTPVKYRPWAPTAGPAFDSVTPASSAGSRRSSFAARASTPTHLSTEYHTDNSTSPVSSRPGSAASSAPPHHHSKIPKPEPKSVSGPTQANDDAWRAIYEDRRAIIDEHLRSKTFGIPEDPSEHDSTPMETAPERPTEQYSSDYFLSALPETPSKIPSGSGSDKRQIGRLTGLGVMEESYRSPSFSTGSEVITSHDEPSVLSSSPKQDETSVYQLHEGTGYRGGRMKAKLRRNAGAVTRSATLPPHLMLATMDKSSTPTPSGSRDPLQRSASESLSKSAMHKRTADGFPFNDRNTKVDSQPSQPPQLLRRESQESFHSIESWHSSGAPLDPSPPTSQADSPTEARHDPNETDTLSIRTAKNKRSQSTGSSPMPCAWESDSDEESETSHESAIPASDADRECRGGVSLGSIEASSSVPIRPRFVPSHRATTSSISVRRRALSPLPPAANLFTPASTAKRQPYRSTYRSKFDTVKNLPMAIIAKTLDMIIGPPSYLITLMLKVAAKIAAGEWRGLVYGYSDNGEQIPVQWDYSEGEFSDWSDDEHYVDSQPDRSHDKHNRGREPRPRADRNNRSRAEGEALAVNGQPERPESRRSCRSMGVD</sequence>
<feature type="compositionally biased region" description="Polar residues" evidence="6">
    <location>
        <begin position="533"/>
        <end position="552"/>
    </location>
</feature>
<feature type="compositionally biased region" description="Low complexity" evidence="6">
    <location>
        <begin position="237"/>
        <end position="251"/>
    </location>
</feature>
<feature type="compositionally biased region" description="Polar residues" evidence="6">
    <location>
        <begin position="222"/>
        <end position="236"/>
    </location>
</feature>
<feature type="region of interest" description="Disordered" evidence="6">
    <location>
        <begin position="356"/>
        <end position="584"/>
    </location>
</feature>
<dbReference type="EMBL" id="JAOQAZ010000038">
    <property type="protein sequence ID" value="KAJ4247723.1"/>
    <property type="molecule type" value="Genomic_DNA"/>
</dbReference>
<comment type="caution">
    <text evidence="7">The sequence shown here is derived from an EMBL/GenBank/DDBJ whole genome shotgun (WGS) entry which is preliminary data.</text>
</comment>
<dbReference type="AlphaFoldDB" id="A0A9W8RLB0"/>
<comment type="similarity">
    <text evidence="3">Belongs to the INP1 family.</text>
</comment>
<feature type="region of interest" description="Disordered" evidence="6">
    <location>
        <begin position="1"/>
        <end position="39"/>
    </location>
</feature>
<evidence type="ECO:0000313" key="8">
    <source>
        <dbReference type="Proteomes" id="UP001152049"/>
    </source>
</evidence>
<keyword evidence="8" id="KW-1185">Reference proteome</keyword>
<dbReference type="GO" id="GO:0005780">
    <property type="term" value="C:extrinsic component of intraperoxisomal membrane"/>
    <property type="evidence" value="ECO:0007669"/>
    <property type="project" value="InterPro"/>
</dbReference>
<evidence type="ECO:0000313" key="7">
    <source>
        <dbReference type="EMBL" id="KAJ4247723.1"/>
    </source>
</evidence>
<dbReference type="Proteomes" id="UP001152049">
    <property type="component" value="Unassembled WGS sequence"/>
</dbReference>
<feature type="compositionally biased region" description="Polar residues" evidence="6">
    <location>
        <begin position="382"/>
        <end position="395"/>
    </location>
</feature>
<keyword evidence="5" id="KW-0472">Membrane</keyword>
<dbReference type="InterPro" id="IPR024758">
    <property type="entry name" value="Inp1"/>
</dbReference>
<dbReference type="OrthoDB" id="4097008at2759"/>
<evidence type="ECO:0000256" key="6">
    <source>
        <dbReference type="SAM" id="MobiDB-lite"/>
    </source>
</evidence>
<feature type="compositionally biased region" description="Low complexity" evidence="6">
    <location>
        <begin position="206"/>
        <end position="221"/>
    </location>
</feature>
<feature type="compositionally biased region" description="Basic and acidic residues" evidence="6">
    <location>
        <begin position="303"/>
        <end position="319"/>
    </location>
</feature>
<accession>A0A9W8RLB0</accession>
<feature type="compositionally biased region" description="Basic and acidic residues" evidence="6">
    <location>
        <begin position="723"/>
        <end position="758"/>
    </location>
</feature>
<evidence type="ECO:0000256" key="5">
    <source>
        <dbReference type="ARBA" id="ARBA00023136"/>
    </source>
</evidence>
<evidence type="ECO:0000256" key="3">
    <source>
        <dbReference type="ARBA" id="ARBA00010707"/>
    </source>
</evidence>
<reference evidence="7" key="1">
    <citation type="submission" date="2022-09" db="EMBL/GenBank/DDBJ databases">
        <title>Fusarium specimens isolated from Avocado Roots.</title>
        <authorList>
            <person name="Stajich J."/>
            <person name="Roper C."/>
            <person name="Heimlech-Rivalta G."/>
        </authorList>
    </citation>
    <scope>NUCLEOTIDE SEQUENCE</scope>
    <source>
        <strain evidence="7">CF00136</strain>
    </source>
</reference>
<feature type="compositionally biased region" description="Polar residues" evidence="6">
    <location>
        <begin position="435"/>
        <end position="444"/>
    </location>
</feature>
<organism evidence="7 8">
    <name type="scientific">Fusarium torreyae</name>
    <dbReference type="NCBI Taxonomy" id="1237075"/>
    <lineage>
        <taxon>Eukaryota</taxon>
        <taxon>Fungi</taxon>
        <taxon>Dikarya</taxon>
        <taxon>Ascomycota</taxon>
        <taxon>Pezizomycotina</taxon>
        <taxon>Sordariomycetes</taxon>
        <taxon>Hypocreomycetidae</taxon>
        <taxon>Hypocreales</taxon>
        <taxon>Nectriaceae</taxon>
        <taxon>Fusarium</taxon>
    </lineage>
</organism>
<dbReference type="GO" id="GO:0045033">
    <property type="term" value="P:peroxisome inheritance"/>
    <property type="evidence" value="ECO:0007669"/>
    <property type="project" value="InterPro"/>
</dbReference>